<proteinExistence type="predicted"/>
<feature type="domain" description="DUF6817" evidence="1">
    <location>
        <begin position="22"/>
        <end position="97"/>
    </location>
</feature>
<dbReference type="EMBL" id="LR797366">
    <property type="protein sequence ID" value="CAB4210311.1"/>
    <property type="molecule type" value="Genomic_DNA"/>
</dbReference>
<organism evidence="2">
    <name type="scientific">uncultured Caudovirales phage</name>
    <dbReference type="NCBI Taxonomy" id="2100421"/>
    <lineage>
        <taxon>Viruses</taxon>
        <taxon>Duplodnaviria</taxon>
        <taxon>Heunggongvirae</taxon>
        <taxon>Uroviricota</taxon>
        <taxon>Caudoviricetes</taxon>
        <taxon>Peduoviridae</taxon>
        <taxon>Maltschvirus</taxon>
        <taxon>Maltschvirus maltsch</taxon>
    </lineage>
</organism>
<evidence type="ECO:0000313" key="3">
    <source>
        <dbReference type="EMBL" id="CAB4196009.1"/>
    </source>
</evidence>
<dbReference type="InterPro" id="IPR049202">
    <property type="entry name" value="DUF6817"/>
</dbReference>
<accession>A0A6J5N747</accession>
<reference evidence="2" key="1">
    <citation type="submission" date="2020-04" db="EMBL/GenBank/DDBJ databases">
        <authorList>
            <person name="Chiriac C."/>
            <person name="Salcher M."/>
            <person name="Ghai R."/>
            <person name="Kavagutti S V."/>
        </authorList>
    </citation>
    <scope>NUCLEOTIDE SEQUENCE</scope>
</reference>
<dbReference type="Pfam" id="PF20680">
    <property type="entry name" value="DUF6817"/>
    <property type="match status" value="1"/>
</dbReference>
<gene>
    <name evidence="3" type="ORF">UFOVP1303_51</name>
    <name evidence="4" type="ORF">UFOVP1417_3</name>
    <name evidence="5" type="ORF">UFOVP1517_27</name>
    <name evidence="2" type="ORF">UFOVP664_3</name>
</gene>
<protein>
    <recommendedName>
        <fullName evidence="1">DUF6817 domain-containing protein</fullName>
    </recommendedName>
</protein>
<evidence type="ECO:0000313" key="5">
    <source>
        <dbReference type="EMBL" id="CAB5226739.1"/>
    </source>
</evidence>
<name>A0A6J5N747_9CAUD</name>
<dbReference type="EMBL" id="LR796638">
    <property type="protein sequence ID" value="CAB4155430.1"/>
    <property type="molecule type" value="Genomic_DNA"/>
</dbReference>
<dbReference type="EMBL" id="LR798366">
    <property type="protein sequence ID" value="CAB5226739.1"/>
    <property type="molecule type" value="Genomic_DNA"/>
</dbReference>
<evidence type="ECO:0000313" key="4">
    <source>
        <dbReference type="EMBL" id="CAB4210311.1"/>
    </source>
</evidence>
<sequence>MSRRHLLFTALKRLGVFRKMHQSHIGRTLGEHLVNTYDDLIRMGAEEDVALGGGLHSIYGTNAFKNVTVTPEQRPIIQGLFGERAERLAWLFSRVNRPKGLEDGYPLDYETGKPLAMTEQDFEDLQIIEVANLTDNGVKLAKYPTLHRIHEAIRP</sequence>
<dbReference type="EMBL" id="LR797248">
    <property type="protein sequence ID" value="CAB4196009.1"/>
    <property type="molecule type" value="Genomic_DNA"/>
</dbReference>
<evidence type="ECO:0000313" key="2">
    <source>
        <dbReference type="EMBL" id="CAB4155430.1"/>
    </source>
</evidence>
<evidence type="ECO:0000259" key="1">
    <source>
        <dbReference type="Pfam" id="PF20680"/>
    </source>
</evidence>